<dbReference type="Pfam" id="PF05940">
    <property type="entry name" value="NnrS"/>
    <property type="match status" value="1"/>
</dbReference>
<dbReference type="EMBL" id="JBDPZD010000002">
    <property type="protein sequence ID" value="MEO3691677.1"/>
    <property type="molecule type" value="Genomic_DNA"/>
</dbReference>
<feature type="transmembrane region" description="Helical" evidence="1">
    <location>
        <begin position="198"/>
        <end position="224"/>
    </location>
</feature>
<keyword evidence="1" id="KW-0472">Membrane</keyword>
<feature type="transmembrane region" description="Helical" evidence="1">
    <location>
        <begin position="333"/>
        <end position="353"/>
    </location>
</feature>
<feature type="transmembrane region" description="Helical" evidence="1">
    <location>
        <begin position="263"/>
        <end position="285"/>
    </location>
</feature>
<name>A0ABV0G1R3_9BURK</name>
<dbReference type="Proteomes" id="UP001495147">
    <property type="component" value="Unassembled WGS sequence"/>
</dbReference>
<feature type="transmembrane region" description="Helical" evidence="1">
    <location>
        <begin position="165"/>
        <end position="186"/>
    </location>
</feature>
<dbReference type="InterPro" id="IPR010266">
    <property type="entry name" value="NnrS"/>
</dbReference>
<feature type="transmembrane region" description="Helical" evidence="1">
    <location>
        <begin position="365"/>
        <end position="384"/>
    </location>
</feature>
<protein>
    <submittedName>
        <fullName evidence="2">NnrS family protein</fullName>
    </submittedName>
</protein>
<evidence type="ECO:0000256" key="1">
    <source>
        <dbReference type="SAM" id="Phobius"/>
    </source>
</evidence>
<feature type="transmembrane region" description="Helical" evidence="1">
    <location>
        <begin position="36"/>
        <end position="62"/>
    </location>
</feature>
<dbReference type="RefSeq" id="WP_347704491.1">
    <property type="nucleotide sequence ID" value="NZ_JBDPZD010000002.1"/>
</dbReference>
<proteinExistence type="predicted"/>
<evidence type="ECO:0000313" key="3">
    <source>
        <dbReference type="Proteomes" id="UP001495147"/>
    </source>
</evidence>
<feature type="transmembrane region" description="Helical" evidence="1">
    <location>
        <begin position="68"/>
        <end position="90"/>
    </location>
</feature>
<feature type="transmembrane region" description="Helical" evidence="1">
    <location>
        <begin position="125"/>
        <end position="144"/>
    </location>
</feature>
<keyword evidence="3" id="KW-1185">Reference proteome</keyword>
<feature type="transmembrane region" description="Helical" evidence="1">
    <location>
        <begin position="390"/>
        <end position="407"/>
    </location>
</feature>
<accession>A0ABV0G1R3</accession>
<reference evidence="2 3" key="1">
    <citation type="submission" date="2024-05" db="EMBL/GenBank/DDBJ databases">
        <title>Roseateles sp. DJS-2-20 16S ribosomal RNA gene Genome sequencing and assembly.</title>
        <authorList>
            <person name="Woo H."/>
        </authorList>
    </citation>
    <scope>NUCLEOTIDE SEQUENCE [LARGE SCALE GENOMIC DNA]</scope>
    <source>
        <strain evidence="2 3">DJS-2-20</strain>
    </source>
</reference>
<evidence type="ECO:0000313" key="2">
    <source>
        <dbReference type="EMBL" id="MEO3691677.1"/>
    </source>
</evidence>
<gene>
    <name evidence="2" type="ORF">ABDJ85_09370</name>
</gene>
<organism evidence="2 3">
    <name type="scientific">Roseateles paludis</name>
    <dbReference type="NCBI Taxonomy" id="3145238"/>
    <lineage>
        <taxon>Bacteria</taxon>
        <taxon>Pseudomonadati</taxon>
        <taxon>Pseudomonadota</taxon>
        <taxon>Betaproteobacteria</taxon>
        <taxon>Burkholderiales</taxon>
        <taxon>Sphaerotilaceae</taxon>
        <taxon>Roseateles</taxon>
    </lineage>
</organism>
<feature type="transmembrane region" description="Helical" evidence="1">
    <location>
        <begin position="292"/>
        <end position="313"/>
    </location>
</feature>
<keyword evidence="1" id="KW-1133">Transmembrane helix</keyword>
<sequence>MAIPLHIPLHVVSAEPPPLAPGPWAWSRLLTAPHRLAFFTGGVGLAVAALWWLACLALPVPWAVARPVAHGLVMALCFMPPFMVGFMFTAGPRWLGVEGPDARALLAPMLIWVAGWVLALVGFHVAAWLAALGLALAALAWARWLGRFLGLVLHSEVPDQLHARAVAAACVLGLLALLLAAVGVGLGSPAWARMAVQLALWGFVAPVFAVVSHRMIPFFTAAVLPQLEAWRPNSLLALMLGSLAVAGVVEITAALAWPPVVLLGAATLLVLAGAALLALALRWGLVGSLRGVHLRLLAMLHGGFVWLGVALLLEGLSVGLQALGQAGLGLAPLHALTVGYLGCTLVAMATRVASGHSGRPLAVDGPAWAFYLLLQATAVLRLAAVWDGRLLLLAALGWAVVAAAWALRYGRWLGQPRADGRPG</sequence>
<feature type="transmembrane region" description="Helical" evidence="1">
    <location>
        <begin position="236"/>
        <end position="257"/>
    </location>
</feature>
<comment type="caution">
    <text evidence="2">The sequence shown here is derived from an EMBL/GenBank/DDBJ whole genome shotgun (WGS) entry which is preliminary data.</text>
</comment>
<keyword evidence="1" id="KW-0812">Transmembrane</keyword>
<feature type="transmembrane region" description="Helical" evidence="1">
    <location>
        <begin position="102"/>
        <end position="119"/>
    </location>
</feature>